<dbReference type="Gene3D" id="2.40.33.20">
    <property type="entry name" value="PK beta-barrel domain-like"/>
    <property type="match status" value="1"/>
</dbReference>
<evidence type="ECO:0000259" key="2">
    <source>
        <dbReference type="PROSITE" id="PS51340"/>
    </source>
</evidence>
<reference evidence="3" key="1">
    <citation type="submission" date="2019-08" db="EMBL/GenBank/DDBJ databases">
        <authorList>
            <person name="Kucharzyk K."/>
            <person name="Murdoch R.W."/>
            <person name="Higgins S."/>
            <person name="Loffler F."/>
        </authorList>
    </citation>
    <scope>NUCLEOTIDE SEQUENCE</scope>
</reference>
<evidence type="ECO:0000313" key="3">
    <source>
        <dbReference type="EMBL" id="MPL79156.1"/>
    </source>
</evidence>
<dbReference type="GO" id="GO:0030170">
    <property type="term" value="F:pyridoxal phosphate binding"/>
    <property type="evidence" value="ECO:0007669"/>
    <property type="project" value="InterPro"/>
</dbReference>
<dbReference type="GO" id="GO:0030151">
    <property type="term" value="F:molybdenum ion binding"/>
    <property type="evidence" value="ECO:0007669"/>
    <property type="project" value="InterPro"/>
</dbReference>
<evidence type="ECO:0000256" key="1">
    <source>
        <dbReference type="SAM" id="MobiDB-lite"/>
    </source>
</evidence>
<feature type="compositionally biased region" description="Basic and acidic residues" evidence="1">
    <location>
        <begin position="1"/>
        <end position="12"/>
    </location>
</feature>
<dbReference type="AlphaFoldDB" id="A0A644UJG2"/>
<dbReference type="PANTHER" id="PTHR30212">
    <property type="entry name" value="PROTEIN YIIM"/>
    <property type="match status" value="1"/>
</dbReference>
<dbReference type="EMBL" id="VSSQ01000124">
    <property type="protein sequence ID" value="MPL79156.1"/>
    <property type="molecule type" value="Genomic_DNA"/>
</dbReference>
<dbReference type="InterPro" id="IPR005163">
    <property type="entry name" value="Tri_helical_YiiM-like"/>
</dbReference>
<dbReference type="InterPro" id="IPR052353">
    <property type="entry name" value="Benzoxazolinone_Detox_Enz"/>
</dbReference>
<dbReference type="Pfam" id="PF03475">
    <property type="entry name" value="YiiM_3-alpha"/>
    <property type="match status" value="1"/>
</dbReference>
<dbReference type="GO" id="GO:0003824">
    <property type="term" value="F:catalytic activity"/>
    <property type="evidence" value="ECO:0007669"/>
    <property type="project" value="InterPro"/>
</dbReference>
<feature type="compositionally biased region" description="Basic and acidic residues" evidence="1">
    <location>
        <begin position="19"/>
        <end position="28"/>
    </location>
</feature>
<dbReference type="InterPro" id="IPR005302">
    <property type="entry name" value="MoCF_Sase_C"/>
</dbReference>
<accession>A0A644UJG2</accession>
<comment type="caution">
    <text evidence="3">The sequence shown here is derived from an EMBL/GenBank/DDBJ whole genome shotgun (WGS) entry which is preliminary data.</text>
</comment>
<feature type="domain" description="MOSC" evidence="2">
    <location>
        <begin position="25"/>
        <end position="164"/>
    </location>
</feature>
<organism evidence="3">
    <name type="scientific">bioreactor metagenome</name>
    <dbReference type="NCBI Taxonomy" id="1076179"/>
    <lineage>
        <taxon>unclassified sequences</taxon>
        <taxon>metagenomes</taxon>
        <taxon>ecological metagenomes</taxon>
    </lineage>
</organism>
<dbReference type="SUPFAM" id="SSF50800">
    <property type="entry name" value="PK beta-barrel domain-like"/>
    <property type="match status" value="1"/>
</dbReference>
<dbReference type="InterPro" id="IPR011037">
    <property type="entry name" value="Pyrv_Knase-like_insert_dom_sf"/>
</dbReference>
<proteinExistence type="predicted"/>
<dbReference type="Pfam" id="PF03473">
    <property type="entry name" value="MOSC"/>
    <property type="match status" value="1"/>
</dbReference>
<feature type="region of interest" description="Disordered" evidence="1">
    <location>
        <begin position="1"/>
        <end position="46"/>
    </location>
</feature>
<gene>
    <name evidence="3" type="primary">yiiM_1</name>
    <name evidence="3" type="ORF">SDC9_25031</name>
</gene>
<dbReference type="PROSITE" id="PS51340">
    <property type="entry name" value="MOSC"/>
    <property type="match status" value="1"/>
</dbReference>
<dbReference type="PANTHER" id="PTHR30212:SF2">
    <property type="entry name" value="PROTEIN YIIM"/>
    <property type="match status" value="1"/>
</dbReference>
<sequence>MNEARHTPDRSRRSPARMRHAERDRQDAGHPPLTLGPEGFGGDEQADRRVHGGVEKAVHHYPLDHYSDWRAELGDLPALTAPGGFGENISTAGLTEAEVAVGDTLRLGGALIQVSQGRQPCWKLNHRFGVADMARRVQQTGRTGWYYRVLQTGTVTPGDRLELIDRLAPDWTLRRLWHALYVDRMNLVELEGIAALDVLAEGWRKYAVRRLESRRVEDWSARLDGTA</sequence>
<name>A0A644UJG2_9ZZZZ</name>
<protein>
    <submittedName>
        <fullName evidence="3">Protein YiiM</fullName>
    </submittedName>
</protein>